<dbReference type="AlphaFoldDB" id="A0A2C6MAJ5"/>
<sequence>MLIDYLRNKSRTLIYTTALPPAVIGGLLAALRIIRDEPWRRERVLTKAAILRKALKEKGFNTLDSQSQIIPILIGPVQKTLEFSHRLYEENLLVSAIRPPTVPVNTARLRVTLMATVRDDDLEMALTKLVQVGRQLRII</sequence>
<dbReference type="PANTHER" id="PTHR13693:SF100">
    <property type="entry name" value="8-AMINO-7-OXONONANOATE SYNTHASE"/>
    <property type="match status" value="1"/>
</dbReference>
<protein>
    <recommendedName>
        <fullName evidence="6">Aminotransferase class I/classII large domain-containing protein</fullName>
    </recommendedName>
</protein>
<accession>A0A2C6MAJ5</accession>
<gene>
    <name evidence="7" type="ORF">P378_10330</name>
</gene>
<organism evidence="7 8">
    <name type="scientific">Desulforamulus profundi</name>
    <dbReference type="NCBI Taxonomy" id="1383067"/>
    <lineage>
        <taxon>Bacteria</taxon>
        <taxon>Bacillati</taxon>
        <taxon>Bacillota</taxon>
        <taxon>Clostridia</taxon>
        <taxon>Eubacteriales</taxon>
        <taxon>Peptococcaceae</taxon>
        <taxon>Desulforamulus</taxon>
    </lineage>
</organism>
<keyword evidence="4" id="KW-0663">Pyridoxal phosphate</keyword>
<reference evidence="7 8" key="1">
    <citation type="submission" date="2013-09" db="EMBL/GenBank/DDBJ databases">
        <title>Biodegradation of hydrocarbons in the deep terrestrial subsurface : characterization of a microbial consortium composed of two Desulfotomaculum species originating from a deep geological formation.</title>
        <authorList>
            <person name="Aullo T."/>
            <person name="Berlendis S."/>
            <person name="Lascourreges J.-F."/>
            <person name="Dessort D."/>
            <person name="Saint-Laurent S."/>
            <person name="Schraauwers B."/>
            <person name="Mas J."/>
            <person name="Magot M."/>
            <person name="Ranchou-Peyruse A."/>
        </authorList>
    </citation>
    <scope>NUCLEOTIDE SEQUENCE [LARGE SCALE GENOMIC DNA]</scope>
    <source>
        <strain evidence="7 8">Bs107</strain>
    </source>
</reference>
<dbReference type="InterPro" id="IPR015421">
    <property type="entry name" value="PyrdxlP-dep_Trfase_major"/>
</dbReference>
<feature type="domain" description="Aminotransferase class I/classII large" evidence="6">
    <location>
        <begin position="2"/>
        <end position="129"/>
    </location>
</feature>
<evidence type="ECO:0000256" key="1">
    <source>
        <dbReference type="ARBA" id="ARBA00001933"/>
    </source>
</evidence>
<keyword evidence="5" id="KW-0472">Membrane</keyword>
<dbReference type="Pfam" id="PF00155">
    <property type="entry name" value="Aminotran_1_2"/>
    <property type="match status" value="1"/>
</dbReference>
<dbReference type="Gene3D" id="3.40.640.10">
    <property type="entry name" value="Type I PLP-dependent aspartate aminotransferase-like (Major domain)"/>
    <property type="match status" value="1"/>
</dbReference>
<dbReference type="EMBL" id="AWQQ01000054">
    <property type="protein sequence ID" value="PHJ38219.1"/>
    <property type="molecule type" value="Genomic_DNA"/>
</dbReference>
<evidence type="ECO:0000256" key="2">
    <source>
        <dbReference type="ARBA" id="ARBA00011738"/>
    </source>
</evidence>
<dbReference type="PANTHER" id="PTHR13693">
    <property type="entry name" value="CLASS II AMINOTRANSFERASE/8-AMINO-7-OXONONANOATE SYNTHASE"/>
    <property type="match status" value="1"/>
</dbReference>
<dbReference type="InterPro" id="IPR004839">
    <property type="entry name" value="Aminotransferase_I/II_large"/>
</dbReference>
<dbReference type="InterPro" id="IPR050087">
    <property type="entry name" value="AON_synthase_class-II"/>
</dbReference>
<evidence type="ECO:0000256" key="3">
    <source>
        <dbReference type="ARBA" id="ARBA00022679"/>
    </source>
</evidence>
<evidence type="ECO:0000259" key="6">
    <source>
        <dbReference type="Pfam" id="PF00155"/>
    </source>
</evidence>
<dbReference type="GO" id="GO:0008710">
    <property type="term" value="F:8-amino-7-oxononanoate synthase activity"/>
    <property type="evidence" value="ECO:0007669"/>
    <property type="project" value="TreeGrafter"/>
</dbReference>
<keyword evidence="3" id="KW-0808">Transferase</keyword>
<dbReference type="GO" id="GO:0009102">
    <property type="term" value="P:biotin biosynthetic process"/>
    <property type="evidence" value="ECO:0007669"/>
    <property type="project" value="TreeGrafter"/>
</dbReference>
<dbReference type="RefSeq" id="WP_274378674.1">
    <property type="nucleotide sequence ID" value="NZ_AWQQ01000054.1"/>
</dbReference>
<feature type="transmembrane region" description="Helical" evidence="5">
    <location>
        <begin position="12"/>
        <end position="34"/>
    </location>
</feature>
<keyword evidence="5" id="KW-0812">Transmembrane</keyword>
<dbReference type="SUPFAM" id="SSF53383">
    <property type="entry name" value="PLP-dependent transferases"/>
    <property type="match status" value="1"/>
</dbReference>
<evidence type="ECO:0000256" key="5">
    <source>
        <dbReference type="SAM" id="Phobius"/>
    </source>
</evidence>
<proteinExistence type="predicted"/>
<dbReference type="Proteomes" id="UP000222564">
    <property type="component" value="Unassembled WGS sequence"/>
</dbReference>
<name>A0A2C6MAJ5_9FIRM</name>
<comment type="subunit">
    <text evidence="2">Homodimer.</text>
</comment>
<keyword evidence="5" id="KW-1133">Transmembrane helix</keyword>
<comment type="caution">
    <text evidence="7">The sequence shown here is derived from an EMBL/GenBank/DDBJ whole genome shotgun (WGS) entry which is preliminary data.</text>
</comment>
<keyword evidence="8" id="KW-1185">Reference proteome</keyword>
<dbReference type="Gene3D" id="3.90.1150.10">
    <property type="entry name" value="Aspartate Aminotransferase, domain 1"/>
    <property type="match status" value="1"/>
</dbReference>
<evidence type="ECO:0000313" key="7">
    <source>
        <dbReference type="EMBL" id="PHJ38219.1"/>
    </source>
</evidence>
<evidence type="ECO:0000313" key="8">
    <source>
        <dbReference type="Proteomes" id="UP000222564"/>
    </source>
</evidence>
<dbReference type="InterPro" id="IPR015424">
    <property type="entry name" value="PyrdxlP-dep_Trfase"/>
</dbReference>
<dbReference type="InterPro" id="IPR015422">
    <property type="entry name" value="PyrdxlP-dep_Trfase_small"/>
</dbReference>
<comment type="cofactor">
    <cofactor evidence="1">
        <name>pyridoxal 5'-phosphate</name>
        <dbReference type="ChEBI" id="CHEBI:597326"/>
    </cofactor>
</comment>
<evidence type="ECO:0000256" key="4">
    <source>
        <dbReference type="ARBA" id="ARBA00022898"/>
    </source>
</evidence>
<dbReference type="GO" id="GO:0030170">
    <property type="term" value="F:pyridoxal phosphate binding"/>
    <property type="evidence" value="ECO:0007669"/>
    <property type="project" value="InterPro"/>
</dbReference>